<feature type="compositionally biased region" description="Polar residues" evidence="1">
    <location>
        <begin position="1"/>
        <end position="15"/>
    </location>
</feature>
<reference evidence="4" key="1">
    <citation type="submission" date="2020-05" db="EMBL/GenBank/DDBJ databases">
        <authorList>
            <person name="Chiriac C."/>
            <person name="Salcher M."/>
            <person name="Ghai R."/>
            <person name="Kavagutti S V."/>
        </authorList>
    </citation>
    <scope>NUCLEOTIDE SEQUENCE</scope>
</reference>
<dbReference type="AlphaFoldDB" id="A0A6J7L5N2"/>
<feature type="transmembrane region" description="Helical" evidence="2">
    <location>
        <begin position="91"/>
        <end position="119"/>
    </location>
</feature>
<keyword evidence="2" id="KW-0812">Transmembrane</keyword>
<evidence type="ECO:0000256" key="1">
    <source>
        <dbReference type="SAM" id="MobiDB-lite"/>
    </source>
</evidence>
<proteinExistence type="predicted"/>
<feature type="transmembrane region" description="Helical" evidence="2">
    <location>
        <begin position="58"/>
        <end position="79"/>
    </location>
</feature>
<keyword evidence="2" id="KW-0472">Membrane</keyword>
<gene>
    <name evidence="3" type="ORF">UFOPK1392_00735</name>
    <name evidence="4" type="ORF">UFOPK3733_02481</name>
</gene>
<sequence>MSDTSQGDGWWQASNGKWYPPDQQPGTSSSGASPASAAPQLDVGLALSYGWAKFTENLGSMIAIVAIYFGVTLVFNLVGNFVRLGNGISTLFFSFALVAVGVFVSMVVEAGLIRAALAVTAGERPEPAMMFSTERIAPYIIASLLVALLSFVGLLACCIGFVVVRIFVLFYGFYVLDPKRHLEPADSIKKSFDLVSGNAGSVVLFAIVVTVVNLLTCGLAIGVTEISIGYAYRQLNGEPVV</sequence>
<protein>
    <submittedName>
        <fullName evidence="4">Unannotated protein</fullName>
    </submittedName>
</protein>
<keyword evidence="2" id="KW-1133">Transmembrane helix</keyword>
<evidence type="ECO:0000313" key="3">
    <source>
        <dbReference type="EMBL" id="CAB4322991.1"/>
    </source>
</evidence>
<dbReference type="EMBL" id="CAEMXZ010000023">
    <property type="protein sequence ID" value="CAB4322991.1"/>
    <property type="molecule type" value="Genomic_DNA"/>
</dbReference>
<organism evidence="4">
    <name type="scientific">freshwater metagenome</name>
    <dbReference type="NCBI Taxonomy" id="449393"/>
    <lineage>
        <taxon>unclassified sequences</taxon>
        <taxon>metagenomes</taxon>
        <taxon>ecological metagenomes</taxon>
    </lineage>
</organism>
<evidence type="ECO:0000256" key="2">
    <source>
        <dbReference type="SAM" id="Phobius"/>
    </source>
</evidence>
<feature type="region of interest" description="Disordered" evidence="1">
    <location>
        <begin position="1"/>
        <end position="35"/>
    </location>
</feature>
<feature type="compositionally biased region" description="Low complexity" evidence="1">
    <location>
        <begin position="24"/>
        <end position="35"/>
    </location>
</feature>
<evidence type="ECO:0000313" key="4">
    <source>
        <dbReference type="EMBL" id="CAB4961519.1"/>
    </source>
</evidence>
<dbReference type="EMBL" id="CAFBNC010000239">
    <property type="protein sequence ID" value="CAB4961519.1"/>
    <property type="molecule type" value="Genomic_DNA"/>
</dbReference>
<name>A0A6J7L5N2_9ZZZZ</name>
<accession>A0A6J7L5N2</accession>
<feature type="transmembrane region" description="Helical" evidence="2">
    <location>
        <begin position="202"/>
        <end position="223"/>
    </location>
</feature>
<feature type="transmembrane region" description="Helical" evidence="2">
    <location>
        <begin position="140"/>
        <end position="173"/>
    </location>
</feature>